<comment type="caution">
    <text evidence="4">The sequence shown here is derived from an EMBL/GenBank/DDBJ whole genome shotgun (WGS) entry which is preliminary data.</text>
</comment>
<dbReference type="PANTHER" id="PTHR11014">
    <property type="entry name" value="PEPTIDASE M20 FAMILY MEMBER"/>
    <property type="match status" value="1"/>
</dbReference>
<keyword evidence="2" id="KW-0479">Metal-binding</keyword>
<evidence type="ECO:0000259" key="3">
    <source>
        <dbReference type="Pfam" id="PF07687"/>
    </source>
</evidence>
<dbReference type="InterPro" id="IPR011650">
    <property type="entry name" value="Peptidase_M20_dimer"/>
</dbReference>
<feature type="binding site" evidence="2">
    <location>
        <position position="147"/>
    </location>
    <ligand>
        <name>Mn(2+)</name>
        <dbReference type="ChEBI" id="CHEBI:29035"/>
        <label>2</label>
    </ligand>
</feature>
<dbReference type="FunFam" id="3.30.70.360:FF:000001">
    <property type="entry name" value="N-acetyldiaminopimelate deacetylase"/>
    <property type="match status" value="1"/>
</dbReference>
<dbReference type="GO" id="GO:0019877">
    <property type="term" value="P:diaminopimelate biosynthetic process"/>
    <property type="evidence" value="ECO:0007669"/>
    <property type="project" value="UniProtKB-ARBA"/>
</dbReference>
<accession>A0A939PKK9</accession>
<keyword evidence="1" id="KW-0378">Hydrolase</keyword>
<feature type="binding site" evidence="2">
    <location>
        <position position="113"/>
    </location>
    <ligand>
        <name>Mn(2+)</name>
        <dbReference type="ChEBI" id="CHEBI:29035"/>
        <label>2</label>
    </ligand>
</feature>
<sequence>MTDDLTARLEHIRPGLTELYKDLHANPELSFQEHRTAGEIARRLKALGLDVATGVGRTGVVGTLRNGDGPTVLLRADFDGLPVAEGTGLPYASTVKGTDPDGREVPVMHACGHDMHVTCLLGALDLLNAARAEWSGTVLAVFQPAEEIGAGARAMVEDGIFDRFGKPDVVLGQHVMPLPAGMLGVHAGPAFAATDAIDVRLFGKGGHGSMPEAAIDPVVMAASTVMRLQTVVSREIAGGDTAVVTVGSMRAGTKDNIIPDDAELKLNIRTFTEPVRKKVLNAVERIIKAEAVASGALREPEITPIGTFPLLFNDPDATARTAQALRARFGNETVVDPGAVPGSEDVGIFATAAGVPICYWLFGGTDPEKFAAAAKAGTVEREIPFNHSPQFAPVIEPTLTTGVTAMYTAARAWLGG</sequence>
<evidence type="ECO:0000256" key="2">
    <source>
        <dbReference type="PIRSR" id="PIRSR005962-1"/>
    </source>
</evidence>
<proteinExistence type="predicted"/>
<evidence type="ECO:0000313" key="5">
    <source>
        <dbReference type="Proteomes" id="UP000669179"/>
    </source>
</evidence>
<feature type="binding site" evidence="2">
    <location>
        <position position="111"/>
    </location>
    <ligand>
        <name>Mn(2+)</name>
        <dbReference type="ChEBI" id="CHEBI:29035"/>
        <label>2</label>
    </ligand>
</feature>
<dbReference type="PANTHER" id="PTHR11014:SF63">
    <property type="entry name" value="METALLOPEPTIDASE, PUTATIVE (AFU_ORTHOLOGUE AFUA_6G09600)-RELATED"/>
    <property type="match status" value="1"/>
</dbReference>
<dbReference type="SUPFAM" id="SSF53187">
    <property type="entry name" value="Zn-dependent exopeptidases"/>
    <property type="match status" value="1"/>
</dbReference>
<feature type="domain" description="Peptidase M20 dimerisation" evidence="3">
    <location>
        <begin position="199"/>
        <end position="292"/>
    </location>
</feature>
<protein>
    <submittedName>
        <fullName evidence="4">Amidohydrolase</fullName>
    </submittedName>
</protein>
<dbReference type="AlphaFoldDB" id="A0A939PKK9"/>
<dbReference type="Gene3D" id="3.40.630.10">
    <property type="entry name" value="Zn peptidases"/>
    <property type="match status" value="1"/>
</dbReference>
<feature type="binding site" evidence="2">
    <location>
        <position position="387"/>
    </location>
    <ligand>
        <name>Mn(2+)</name>
        <dbReference type="ChEBI" id="CHEBI:29035"/>
        <label>2</label>
    </ligand>
</feature>
<dbReference type="Gene3D" id="3.30.70.360">
    <property type="match status" value="1"/>
</dbReference>
<dbReference type="Pfam" id="PF01546">
    <property type="entry name" value="Peptidase_M20"/>
    <property type="match status" value="1"/>
</dbReference>
<evidence type="ECO:0000256" key="1">
    <source>
        <dbReference type="ARBA" id="ARBA00022801"/>
    </source>
</evidence>
<dbReference type="Proteomes" id="UP000669179">
    <property type="component" value="Unassembled WGS sequence"/>
</dbReference>
<name>A0A939PKK9_9ACTN</name>
<reference evidence="4" key="1">
    <citation type="submission" date="2021-03" db="EMBL/GenBank/DDBJ databases">
        <authorList>
            <person name="Kanchanasin P."/>
            <person name="Saeng-In P."/>
            <person name="Phongsopitanun W."/>
            <person name="Yuki M."/>
            <person name="Kudo T."/>
            <person name="Ohkuma M."/>
            <person name="Tanasupawat S."/>
        </authorList>
    </citation>
    <scope>NUCLEOTIDE SEQUENCE</scope>
    <source>
        <strain evidence="4">GKU 128</strain>
    </source>
</reference>
<keyword evidence="5" id="KW-1185">Reference proteome</keyword>
<dbReference type="EMBL" id="JAGEOJ010000024">
    <property type="protein sequence ID" value="MBO2454040.1"/>
    <property type="molecule type" value="Genomic_DNA"/>
</dbReference>
<dbReference type="InterPro" id="IPR017439">
    <property type="entry name" value="Amidohydrolase"/>
</dbReference>
<dbReference type="InterPro" id="IPR036264">
    <property type="entry name" value="Bact_exopeptidase_dim_dom"/>
</dbReference>
<feature type="binding site" evidence="2">
    <location>
        <position position="174"/>
    </location>
    <ligand>
        <name>Mn(2+)</name>
        <dbReference type="ChEBI" id="CHEBI:29035"/>
        <label>2</label>
    </ligand>
</feature>
<keyword evidence="2" id="KW-0464">Manganese</keyword>
<dbReference type="Pfam" id="PF07687">
    <property type="entry name" value="M20_dimer"/>
    <property type="match status" value="1"/>
</dbReference>
<comment type="cofactor">
    <cofactor evidence="2">
        <name>Mn(2+)</name>
        <dbReference type="ChEBI" id="CHEBI:29035"/>
    </cofactor>
    <text evidence="2">The Mn(2+) ion enhances activity.</text>
</comment>
<dbReference type="InterPro" id="IPR002933">
    <property type="entry name" value="Peptidase_M20"/>
</dbReference>
<dbReference type="PIRSF" id="PIRSF005962">
    <property type="entry name" value="Pept_M20D_amidohydro"/>
    <property type="match status" value="1"/>
</dbReference>
<evidence type="ECO:0000313" key="4">
    <source>
        <dbReference type="EMBL" id="MBO2454040.1"/>
    </source>
</evidence>
<dbReference type="CDD" id="cd05664">
    <property type="entry name" value="M20_Acy1-like"/>
    <property type="match status" value="1"/>
</dbReference>
<dbReference type="NCBIfam" id="TIGR01891">
    <property type="entry name" value="amidohydrolases"/>
    <property type="match status" value="1"/>
</dbReference>
<dbReference type="SUPFAM" id="SSF55031">
    <property type="entry name" value="Bacterial exopeptidase dimerisation domain"/>
    <property type="match status" value="1"/>
</dbReference>
<dbReference type="GO" id="GO:0050118">
    <property type="term" value="F:N-acetyldiaminopimelate deacetylase activity"/>
    <property type="evidence" value="ECO:0007669"/>
    <property type="project" value="UniProtKB-ARBA"/>
</dbReference>
<dbReference type="RefSeq" id="WP_208262142.1">
    <property type="nucleotide sequence ID" value="NZ_JAGEOJ010000024.1"/>
</dbReference>
<organism evidence="4 5">
    <name type="scientific">Actinomadura barringtoniae</name>
    <dbReference type="NCBI Taxonomy" id="1427535"/>
    <lineage>
        <taxon>Bacteria</taxon>
        <taxon>Bacillati</taxon>
        <taxon>Actinomycetota</taxon>
        <taxon>Actinomycetes</taxon>
        <taxon>Streptosporangiales</taxon>
        <taxon>Thermomonosporaceae</taxon>
        <taxon>Actinomadura</taxon>
    </lineage>
</organism>
<dbReference type="GO" id="GO:0046872">
    <property type="term" value="F:metal ion binding"/>
    <property type="evidence" value="ECO:0007669"/>
    <property type="project" value="UniProtKB-KW"/>
</dbReference>
<gene>
    <name evidence="4" type="ORF">J4573_43610</name>
</gene>